<proteinExistence type="predicted"/>
<comment type="caution">
    <text evidence="2">The sequence shown here is derived from an EMBL/GenBank/DDBJ whole genome shotgun (WGS) entry which is preliminary data.</text>
</comment>
<feature type="compositionally biased region" description="Low complexity" evidence="1">
    <location>
        <begin position="229"/>
        <end position="238"/>
    </location>
</feature>
<protein>
    <recommendedName>
        <fullName evidence="4">NAD(P)(+)--arginine ADP-ribosyltransferase</fullName>
    </recommendedName>
</protein>
<dbReference type="Gene3D" id="3.90.176.10">
    <property type="entry name" value="Toxin ADP-ribosyltransferase, Chain A, domain 1"/>
    <property type="match status" value="1"/>
</dbReference>
<dbReference type="EMBL" id="CAUYUJ010012858">
    <property type="protein sequence ID" value="CAK0834707.1"/>
    <property type="molecule type" value="Genomic_DNA"/>
</dbReference>
<reference evidence="2" key="1">
    <citation type="submission" date="2023-10" db="EMBL/GenBank/DDBJ databases">
        <authorList>
            <person name="Chen Y."/>
            <person name="Shah S."/>
            <person name="Dougan E. K."/>
            <person name="Thang M."/>
            <person name="Chan C."/>
        </authorList>
    </citation>
    <scope>NUCLEOTIDE SEQUENCE [LARGE SCALE GENOMIC DNA]</scope>
</reference>
<evidence type="ECO:0000313" key="2">
    <source>
        <dbReference type="EMBL" id="CAK0834707.1"/>
    </source>
</evidence>
<dbReference type="Proteomes" id="UP001189429">
    <property type="component" value="Unassembled WGS sequence"/>
</dbReference>
<evidence type="ECO:0000313" key="3">
    <source>
        <dbReference type="Proteomes" id="UP001189429"/>
    </source>
</evidence>
<name>A0ABN9SRZ1_9DINO</name>
<accession>A0ABN9SRZ1</accession>
<feature type="region of interest" description="Disordered" evidence="1">
    <location>
        <begin position="403"/>
        <end position="465"/>
    </location>
</feature>
<sequence length="855" mass="93206">MLTVLQGPDVGLRALGLQFGQGHQGLPEATRGFPQATRILSGRLTPEAIRVRVQLPPGAEPPAEEAAVALQLAPLLLPGPDGSPPEASAELGAAAKRLGLASLRVGVTCSGTTLSEEIAAHLNPMLLTLESASKLPCDDPAAAGARDRVYATVEAFGQQLRTGPCELGDAGKAEFGHQRVFFVGTWPAREFQAFLRANALKVAVHDRDTAAPPSQQAEKSEPLPPEPAQPAKAAQKRPSGVGKVPAGAGKPPSRPQSTTPDVLVGEQGGEAAAQAAAADERARDKEAQATGIYGLASIALGPLLGELSDMPLQPGVVKFEFAMGAHGLVWTQGTTIVERVSCQARFLGVRPGWSISMVKGMPITDSVTCWHELQKCKKSGLRYSVYFLKDEASIREDLTKAEAERQKRATKAPEERRLNEAAERQKRATKAAEERRLNEAAERLEQQARATAAAERQKQARKSLEMPRKDFEAEIKEARALAGRKRAEARERAQQSDDFALDELTRLMTQVTANETQNALILDAAGKITGAGSTAKSRAARISAEIQEKQVKWFMTLVQQLYAQKPGTILDELLDNQKETDPAGFATPLQIQLLAEVCTVLRDKYSARPLNEDLQDEMLAIATWVLYAMQDVDIDRLFCFEDAPELPEGLGEPALRDEFYSRYRQNVGGKRNPQMFQVANWAPRVCFDSAGDQQDALDGLRAWIRWARFLRLSAKTLEKPMVVTRGLCGLPSSLVDGFRAKAAGDRFFWAAPSSTTVDASISEAHCNQQAPKKNTVLFAISGVTRAFPTMELSAYPGEREWLLPPFTALVVERVVDGAPLQLHFNEVRADFEAASRRLSMWHAESQRRCAKTWPI</sequence>
<keyword evidence="3" id="KW-1185">Reference proteome</keyword>
<feature type="region of interest" description="Disordered" evidence="1">
    <location>
        <begin position="206"/>
        <end position="263"/>
    </location>
</feature>
<evidence type="ECO:0008006" key="4">
    <source>
        <dbReference type="Google" id="ProtNLM"/>
    </source>
</evidence>
<gene>
    <name evidence="2" type="ORF">PCOR1329_LOCUS32067</name>
</gene>
<feature type="compositionally biased region" description="Basic and acidic residues" evidence="1">
    <location>
        <begin position="403"/>
        <end position="446"/>
    </location>
</feature>
<evidence type="ECO:0000256" key="1">
    <source>
        <dbReference type="SAM" id="MobiDB-lite"/>
    </source>
</evidence>
<organism evidence="2 3">
    <name type="scientific">Prorocentrum cordatum</name>
    <dbReference type="NCBI Taxonomy" id="2364126"/>
    <lineage>
        <taxon>Eukaryota</taxon>
        <taxon>Sar</taxon>
        <taxon>Alveolata</taxon>
        <taxon>Dinophyceae</taxon>
        <taxon>Prorocentrales</taxon>
        <taxon>Prorocentraceae</taxon>
        <taxon>Prorocentrum</taxon>
    </lineage>
</organism>
<feature type="compositionally biased region" description="Basic and acidic residues" evidence="1">
    <location>
        <begin position="455"/>
        <end position="465"/>
    </location>
</feature>